<proteinExistence type="predicted"/>
<evidence type="ECO:0000313" key="3">
    <source>
        <dbReference type="Proteomes" id="UP000003070"/>
    </source>
</evidence>
<dbReference type="InterPro" id="IPR012338">
    <property type="entry name" value="Beta-lactam/transpept-like"/>
</dbReference>
<dbReference type="AlphaFoldDB" id="E3C5F7"/>
<comment type="caution">
    <text evidence="2">The sequence shown here is derived from an EMBL/GenBank/DDBJ whole genome shotgun (WGS) entry which is preliminary data.</text>
</comment>
<name>E3C5F7_9LACO</name>
<dbReference type="eggNOG" id="COG4193">
    <property type="taxonomic scope" value="Bacteria"/>
</dbReference>
<dbReference type="EMBL" id="AEKL01000006">
    <property type="protein sequence ID" value="EFQ54073.1"/>
    <property type="molecule type" value="Genomic_DNA"/>
</dbReference>
<dbReference type="InterPro" id="IPR000871">
    <property type="entry name" value="Beta-lactam_class-A"/>
</dbReference>
<feature type="domain" description="Beta-lactamase class A catalytic" evidence="1">
    <location>
        <begin position="719"/>
        <end position="791"/>
    </location>
</feature>
<dbReference type="RefSeq" id="WP_003711388.1">
    <property type="nucleotide sequence ID" value="NZ_AEKL01000006.1"/>
</dbReference>
<dbReference type="InterPro" id="IPR045155">
    <property type="entry name" value="Beta-lactam_cat"/>
</dbReference>
<evidence type="ECO:0000313" key="2">
    <source>
        <dbReference type="EMBL" id="EFQ54073.1"/>
    </source>
</evidence>
<dbReference type="PANTHER" id="PTHR35333:SF3">
    <property type="entry name" value="BETA-LACTAMASE-TYPE TRANSPEPTIDASE FOLD CONTAINING PROTEIN"/>
    <property type="match status" value="1"/>
</dbReference>
<sequence>MHHDVYNAGQSGFQGQLALGADPIARGDSISIISRFSRDAAGNRDYVDYWFSPFALDRQNVAWLDQVTLSDGQLTLTGWHASNQAANKANHYIIVLDSSDHNRELTRIKVAPCARPDLGRVYPGIMNADRSGFRAQITLPNDVIARGDTLTVISRYSGSADGNSDYLDYWFSPLALGQQNAANLDGVSVAKGQLQLSGWHATNAAVSRPYHWVIVLDRTTGQEVGRVKVNAAVARPDVAKVYPLVSNAGQAGFSVQLSTANMNFSHQLQAISRYSGSAAGNSDYVDYWFNPICGNETNQGYLDGFDLSDGHQLKVVGWHANDISHLENNHFLILFDNTTQRQVAVTTAVTANRPDVARSLPNVVTAARAGFTGSFDLAAASLPAGHSYSVVSRYSTSSAGNGGGGQYTDYWFAPVTLDQRASWLDNIKMTSDGLHVAGWMIDAKHSDRQYAYAIVMNDGKEVARKQLTLRARPDIQKLYRTTFGSLYSGFDDVVNLDPAMVTGNLQVILRFTDDQAGNGNASDQWSQGYAANVGNFDTINVNGSGMYVSGWHAANTSVNQKYQYLIFLDAQSGQELYRVSVPDASRERADVGRAFPAIYNSDHSGFQIGFTIPDQMQHHVVRIIHRYSTDAAGNREYTDYWSGPVDVNSYTQRLVAAWSQIINNFGAPVDIAIQLPSTGQVISWTNAPGHQFITASSVKVSILSLLMHNTGGNLNGYQQDLAQRMIRYSDNNATSTITANYLGGNGGINAIFRALGMNSSYTGEHWGWTVTTAADQLKVLNEIFLKPHSDYLNDGSRNYIKYLMNTVSPAQNWGISAGSSNFYIKDGWNYIDNPYAWNVSSIGYIPDKYTIAIYTEGKPLANARVVIEQLAQVTRSIVG</sequence>
<dbReference type="Gene3D" id="3.40.710.10">
    <property type="entry name" value="DD-peptidase/beta-lactamase superfamily"/>
    <property type="match status" value="1"/>
</dbReference>
<organism evidence="2 3">
    <name type="scientific">Limosilactobacillus oris PB013-T2-3</name>
    <dbReference type="NCBI Taxonomy" id="908339"/>
    <lineage>
        <taxon>Bacteria</taxon>
        <taxon>Bacillati</taxon>
        <taxon>Bacillota</taxon>
        <taxon>Bacilli</taxon>
        <taxon>Lactobacillales</taxon>
        <taxon>Lactobacillaceae</taxon>
        <taxon>Limosilactobacillus</taxon>
    </lineage>
</organism>
<dbReference type="SUPFAM" id="SSF56601">
    <property type="entry name" value="beta-lactamase/transpeptidase-like"/>
    <property type="match status" value="1"/>
</dbReference>
<dbReference type="PANTHER" id="PTHR35333">
    <property type="entry name" value="BETA-LACTAMASE"/>
    <property type="match status" value="1"/>
</dbReference>
<dbReference type="OrthoDB" id="3524371at2"/>
<accession>E3C5F7</accession>
<dbReference type="Pfam" id="PF13354">
    <property type="entry name" value="Beta-lactamase2"/>
    <property type="match status" value="1"/>
</dbReference>
<dbReference type="GO" id="GO:0008800">
    <property type="term" value="F:beta-lactamase activity"/>
    <property type="evidence" value="ECO:0007669"/>
    <property type="project" value="InterPro"/>
</dbReference>
<evidence type="ECO:0000259" key="1">
    <source>
        <dbReference type="Pfam" id="PF13354"/>
    </source>
</evidence>
<reference evidence="2 3" key="1">
    <citation type="submission" date="2010-10" db="EMBL/GenBank/DDBJ databases">
        <authorList>
            <person name="Durkin A.S."/>
            <person name="Madupu R."/>
            <person name="Torralba M."/>
            <person name="Gillis M."/>
            <person name="Methe B."/>
            <person name="Sutton G."/>
            <person name="Nelson K.E."/>
        </authorList>
    </citation>
    <scope>NUCLEOTIDE SEQUENCE [LARGE SCALE GENOMIC DNA]</scope>
    <source>
        <strain evidence="2 3">PB013-T2-3</strain>
    </source>
</reference>
<gene>
    <name evidence="2" type="ORF">HMPREF9265_0121</name>
</gene>
<protein>
    <recommendedName>
        <fullName evidence="1">Beta-lactamase class A catalytic domain-containing protein</fullName>
    </recommendedName>
</protein>
<dbReference type="GO" id="GO:0046677">
    <property type="term" value="P:response to antibiotic"/>
    <property type="evidence" value="ECO:0007669"/>
    <property type="project" value="InterPro"/>
</dbReference>
<dbReference type="GO" id="GO:0030655">
    <property type="term" value="P:beta-lactam antibiotic catabolic process"/>
    <property type="evidence" value="ECO:0007669"/>
    <property type="project" value="InterPro"/>
</dbReference>
<dbReference type="Proteomes" id="UP000003070">
    <property type="component" value="Unassembled WGS sequence"/>
</dbReference>
<dbReference type="eggNOG" id="COG2367">
    <property type="taxonomic scope" value="Bacteria"/>
</dbReference>